<dbReference type="AlphaFoldDB" id="A0A511R631"/>
<protein>
    <submittedName>
        <fullName evidence="1">Uncharacterized protein</fullName>
    </submittedName>
</protein>
<accession>A0A511R631</accession>
<evidence type="ECO:0000313" key="2">
    <source>
        <dbReference type="Proteomes" id="UP000321197"/>
    </source>
</evidence>
<dbReference type="GO" id="GO:0006796">
    <property type="term" value="P:phosphate-containing compound metabolic process"/>
    <property type="evidence" value="ECO:0007669"/>
    <property type="project" value="InterPro"/>
</dbReference>
<dbReference type="OrthoDB" id="9798107at2"/>
<sequence length="141" mass="15802">MRLEMIVEWSLGSPLRFDWDGHKLVPRDPPWRAEWGLPPVNYGLIPGYFNPADQAALDAIWASREPVAAGTWLLGEVLGMIWLPDGDHKIILGEPQNLQSLDIDGLWAWFQGRGPRLLESEEAIAFILSLTRVKDSPAPGH</sequence>
<dbReference type="InterPro" id="IPR036649">
    <property type="entry name" value="Pyrophosphatase_sf"/>
</dbReference>
<dbReference type="Proteomes" id="UP000321197">
    <property type="component" value="Unassembled WGS sequence"/>
</dbReference>
<evidence type="ECO:0000313" key="1">
    <source>
        <dbReference type="EMBL" id="GEM85054.1"/>
    </source>
</evidence>
<dbReference type="Gene3D" id="3.90.80.10">
    <property type="entry name" value="Inorganic pyrophosphatase"/>
    <property type="match status" value="1"/>
</dbReference>
<reference evidence="1 2" key="1">
    <citation type="submission" date="2019-07" db="EMBL/GenBank/DDBJ databases">
        <title>Whole genome shotgun sequence of Meiothermus hypogaeus NBRC 106114.</title>
        <authorList>
            <person name="Hosoyama A."/>
            <person name="Uohara A."/>
            <person name="Ohji S."/>
            <person name="Ichikawa N."/>
        </authorList>
    </citation>
    <scope>NUCLEOTIDE SEQUENCE [LARGE SCALE GENOMIC DNA]</scope>
    <source>
        <strain evidence="1 2">NBRC 106114</strain>
    </source>
</reference>
<dbReference type="GO" id="GO:0000287">
    <property type="term" value="F:magnesium ion binding"/>
    <property type="evidence" value="ECO:0007669"/>
    <property type="project" value="InterPro"/>
</dbReference>
<comment type="caution">
    <text evidence="1">The sequence shown here is derived from an EMBL/GenBank/DDBJ whole genome shotgun (WGS) entry which is preliminary data.</text>
</comment>
<dbReference type="GO" id="GO:0005737">
    <property type="term" value="C:cytoplasm"/>
    <property type="evidence" value="ECO:0007669"/>
    <property type="project" value="InterPro"/>
</dbReference>
<dbReference type="GO" id="GO:0004427">
    <property type="term" value="F:inorganic diphosphate phosphatase activity"/>
    <property type="evidence" value="ECO:0007669"/>
    <property type="project" value="InterPro"/>
</dbReference>
<dbReference type="EMBL" id="BJXL01000165">
    <property type="protein sequence ID" value="GEM85054.1"/>
    <property type="molecule type" value="Genomic_DNA"/>
</dbReference>
<organism evidence="1 2">
    <name type="scientific">Meiothermus hypogaeus NBRC 106114</name>
    <dbReference type="NCBI Taxonomy" id="1227553"/>
    <lineage>
        <taxon>Bacteria</taxon>
        <taxon>Thermotogati</taxon>
        <taxon>Deinococcota</taxon>
        <taxon>Deinococci</taxon>
        <taxon>Thermales</taxon>
        <taxon>Thermaceae</taxon>
        <taxon>Meiothermus</taxon>
    </lineage>
</organism>
<dbReference type="SUPFAM" id="SSF50324">
    <property type="entry name" value="Inorganic pyrophosphatase"/>
    <property type="match status" value="1"/>
</dbReference>
<name>A0A511R631_9DEIN</name>
<dbReference type="RefSeq" id="WP_119340345.1">
    <property type="nucleotide sequence ID" value="NZ_BJXL01000165.1"/>
</dbReference>
<proteinExistence type="predicted"/>
<gene>
    <name evidence="1" type="ORF">MHY01S_32200</name>
</gene>